<dbReference type="OrthoDB" id="3162524at2759"/>
<gene>
    <name evidence="9" type="ORF">EHS24_002903</name>
</gene>
<dbReference type="Proteomes" id="UP000279236">
    <property type="component" value="Unassembled WGS sequence"/>
</dbReference>
<name>A0A427XG90_9TREE</name>
<dbReference type="CDD" id="cd10938">
    <property type="entry name" value="CE4_HpPgdA_like"/>
    <property type="match status" value="1"/>
</dbReference>
<evidence type="ECO:0000256" key="6">
    <source>
        <dbReference type="ARBA" id="ARBA00023288"/>
    </source>
</evidence>
<dbReference type="InterPro" id="IPR002509">
    <property type="entry name" value="NODB_dom"/>
</dbReference>
<keyword evidence="10" id="KW-1185">Reference proteome</keyword>
<keyword evidence="5" id="KW-0325">Glycoprotein</keyword>
<reference evidence="9 10" key="1">
    <citation type="submission" date="2018-11" db="EMBL/GenBank/DDBJ databases">
        <title>Genome sequence of Apiotrichum porosum DSM 27194.</title>
        <authorList>
            <person name="Aliyu H."/>
            <person name="Gorte O."/>
            <person name="Ochsenreither K."/>
        </authorList>
    </citation>
    <scope>NUCLEOTIDE SEQUENCE [LARGE SCALE GENOMIC DNA]</scope>
    <source>
        <strain evidence="9 10">DSM 27194</strain>
    </source>
</reference>
<dbReference type="InterPro" id="IPR037950">
    <property type="entry name" value="PgdA-like"/>
</dbReference>
<comment type="subcellular location">
    <subcellularLocation>
        <location evidence="1">Cell membrane</location>
        <topology evidence="1">Lipid-anchor</topology>
        <topology evidence="1">GPI-anchor</topology>
    </subcellularLocation>
</comment>
<feature type="domain" description="NodB homology" evidence="8">
    <location>
        <begin position="27"/>
        <end position="276"/>
    </location>
</feature>
<keyword evidence="4" id="KW-0472">Membrane</keyword>
<dbReference type="SUPFAM" id="SSF88713">
    <property type="entry name" value="Glycoside hydrolase/deacetylase"/>
    <property type="match status" value="1"/>
</dbReference>
<protein>
    <recommendedName>
        <fullName evidence="8">NodB homology domain-containing protein</fullName>
    </recommendedName>
</protein>
<dbReference type="Pfam" id="PF01522">
    <property type="entry name" value="Polysacc_deac_1"/>
    <property type="match status" value="1"/>
</dbReference>
<evidence type="ECO:0000256" key="2">
    <source>
        <dbReference type="ARBA" id="ARBA00022475"/>
    </source>
</evidence>
<evidence type="ECO:0000313" key="10">
    <source>
        <dbReference type="Proteomes" id="UP000279236"/>
    </source>
</evidence>
<organism evidence="9 10">
    <name type="scientific">Apiotrichum porosum</name>
    <dbReference type="NCBI Taxonomy" id="105984"/>
    <lineage>
        <taxon>Eukaryota</taxon>
        <taxon>Fungi</taxon>
        <taxon>Dikarya</taxon>
        <taxon>Basidiomycota</taxon>
        <taxon>Agaricomycotina</taxon>
        <taxon>Tremellomycetes</taxon>
        <taxon>Trichosporonales</taxon>
        <taxon>Trichosporonaceae</taxon>
        <taxon>Apiotrichum</taxon>
    </lineage>
</organism>
<dbReference type="PANTHER" id="PTHR47561">
    <property type="entry name" value="POLYSACCHARIDE DEACETYLASE FAMILY PROTEIN (AFU_ORTHOLOGUE AFUA_6G05030)"/>
    <property type="match status" value="1"/>
</dbReference>
<keyword evidence="2" id="KW-1003">Cell membrane</keyword>
<evidence type="ECO:0000256" key="7">
    <source>
        <dbReference type="ARBA" id="ARBA00023316"/>
    </source>
</evidence>
<evidence type="ECO:0000256" key="1">
    <source>
        <dbReference type="ARBA" id="ARBA00004609"/>
    </source>
</evidence>
<evidence type="ECO:0000256" key="4">
    <source>
        <dbReference type="ARBA" id="ARBA00023136"/>
    </source>
</evidence>
<evidence type="ECO:0000256" key="3">
    <source>
        <dbReference type="ARBA" id="ARBA00022622"/>
    </source>
</evidence>
<accession>A0A427XG90</accession>
<dbReference type="GO" id="GO:0005886">
    <property type="term" value="C:plasma membrane"/>
    <property type="evidence" value="ECO:0007669"/>
    <property type="project" value="UniProtKB-SubCell"/>
</dbReference>
<dbReference type="PROSITE" id="PS51677">
    <property type="entry name" value="NODB"/>
    <property type="match status" value="1"/>
</dbReference>
<sequence length="302" mass="34164">MPGRALICVDVDAVAGWLGSYGGEDSPGDVSRGMWAGEVGIPRLLALFKKFGITTTWYVPGHSLDTFPDEMAAVRDAGHEIGLHGYSHENPTALSIEQQRDILEHTFDQVTQFLGKPPQGSVAPWWEASAEGIDLLLEKGITYDHSFQHRDSEAYYLRSGDSWTNIDYSKDAKSWMVPVQRGTPTGLVEIAVNWDLDDLPPMMFMKGAKSTQGFVDAHVIEQKWKDWFEYLWENEREKGFIMPITVHPDVSGRPHVLKMLERFITWVNTHKGVEWVTMLEIADDFRKNNPAPKDAKMPKGFK</sequence>
<dbReference type="PANTHER" id="PTHR47561:SF1">
    <property type="entry name" value="POLYSACCHARIDE DEACETYLASE FAMILY PROTEIN (AFU_ORTHOLOGUE AFUA_6G05030)"/>
    <property type="match status" value="1"/>
</dbReference>
<proteinExistence type="predicted"/>
<dbReference type="GeneID" id="39587446"/>
<evidence type="ECO:0000259" key="8">
    <source>
        <dbReference type="PROSITE" id="PS51677"/>
    </source>
</evidence>
<keyword evidence="3" id="KW-0336">GPI-anchor</keyword>
<dbReference type="GO" id="GO:0071555">
    <property type="term" value="P:cell wall organization"/>
    <property type="evidence" value="ECO:0007669"/>
    <property type="project" value="UniProtKB-KW"/>
</dbReference>
<dbReference type="GO" id="GO:0016810">
    <property type="term" value="F:hydrolase activity, acting on carbon-nitrogen (but not peptide) bonds"/>
    <property type="evidence" value="ECO:0007669"/>
    <property type="project" value="InterPro"/>
</dbReference>
<keyword evidence="6" id="KW-0449">Lipoprotein</keyword>
<evidence type="ECO:0000256" key="5">
    <source>
        <dbReference type="ARBA" id="ARBA00023180"/>
    </source>
</evidence>
<dbReference type="EMBL" id="RSCE01000014">
    <property type="protein sequence ID" value="RSH77842.1"/>
    <property type="molecule type" value="Genomic_DNA"/>
</dbReference>
<dbReference type="GO" id="GO:0005975">
    <property type="term" value="P:carbohydrate metabolic process"/>
    <property type="evidence" value="ECO:0007669"/>
    <property type="project" value="InterPro"/>
</dbReference>
<keyword evidence="7" id="KW-0961">Cell wall biogenesis/degradation</keyword>
<dbReference type="GO" id="GO:0098552">
    <property type="term" value="C:side of membrane"/>
    <property type="evidence" value="ECO:0007669"/>
    <property type="project" value="UniProtKB-KW"/>
</dbReference>
<comment type="caution">
    <text evidence="9">The sequence shown here is derived from an EMBL/GenBank/DDBJ whole genome shotgun (WGS) entry which is preliminary data.</text>
</comment>
<dbReference type="AlphaFoldDB" id="A0A427XG90"/>
<dbReference type="Gene3D" id="3.20.20.370">
    <property type="entry name" value="Glycoside hydrolase/deacetylase"/>
    <property type="match status" value="1"/>
</dbReference>
<evidence type="ECO:0000313" key="9">
    <source>
        <dbReference type="EMBL" id="RSH77842.1"/>
    </source>
</evidence>
<dbReference type="RefSeq" id="XP_028472989.1">
    <property type="nucleotide sequence ID" value="XM_028618622.1"/>
</dbReference>
<dbReference type="InterPro" id="IPR011330">
    <property type="entry name" value="Glyco_hydro/deAcase_b/a-brl"/>
</dbReference>